<dbReference type="Gene3D" id="3.20.20.410">
    <property type="entry name" value="Protein of unknown function UPF0759"/>
    <property type="match status" value="1"/>
</dbReference>
<dbReference type="Pfam" id="PF01904">
    <property type="entry name" value="DUF72"/>
    <property type="match status" value="1"/>
</dbReference>
<dbReference type="EMBL" id="VSSQ01003983">
    <property type="protein sequence ID" value="MPM23229.1"/>
    <property type="molecule type" value="Genomic_DNA"/>
</dbReference>
<dbReference type="InterPro" id="IPR036520">
    <property type="entry name" value="UPF0759_sf"/>
</dbReference>
<name>A0A644Y4D1_9ZZZZ</name>
<dbReference type="SUPFAM" id="SSF117396">
    <property type="entry name" value="TM1631-like"/>
    <property type="match status" value="1"/>
</dbReference>
<gene>
    <name evidence="1" type="ORF">SDC9_69694</name>
</gene>
<sequence>MKYGKVEDPTGIDFRIPADDKATRGVFKNVPESGVEAYIGCAKWNKTDLKGFYPKGTKDELAYYSRQFNSIEMNSIFYNMPKAEQVVKWKNKTPDGFKFFPKVTQSISHMRRLDNVDELTAIYCDAISHFEEKLGMCFLQLHENFGIKELKKLKVFVENFPKVIPLAVEVRGLEWFSDKVTWNGFCDFLEEHKTTNIIVDTAGRRDMLHMRLTTPTAFIRFVGCNVDEIDRKRIDDWVDRIEKWCKEGLQHLYFFVHQNVEVSSPLFSAYLTEKLNERLNLHLHVPQMAGEQGKLF</sequence>
<dbReference type="PANTHER" id="PTHR30348:SF9">
    <property type="entry name" value="UPF0759 PROTEIN YECE"/>
    <property type="match status" value="1"/>
</dbReference>
<dbReference type="AlphaFoldDB" id="A0A644Y4D1"/>
<reference evidence="1" key="1">
    <citation type="submission" date="2019-08" db="EMBL/GenBank/DDBJ databases">
        <authorList>
            <person name="Kucharzyk K."/>
            <person name="Murdoch R.W."/>
            <person name="Higgins S."/>
            <person name="Loffler F."/>
        </authorList>
    </citation>
    <scope>NUCLEOTIDE SEQUENCE</scope>
</reference>
<comment type="caution">
    <text evidence="1">The sequence shown here is derived from an EMBL/GenBank/DDBJ whole genome shotgun (WGS) entry which is preliminary data.</text>
</comment>
<evidence type="ECO:0008006" key="2">
    <source>
        <dbReference type="Google" id="ProtNLM"/>
    </source>
</evidence>
<evidence type="ECO:0000313" key="1">
    <source>
        <dbReference type="EMBL" id="MPM23229.1"/>
    </source>
</evidence>
<dbReference type="InterPro" id="IPR002763">
    <property type="entry name" value="DUF72"/>
</dbReference>
<proteinExistence type="predicted"/>
<organism evidence="1">
    <name type="scientific">bioreactor metagenome</name>
    <dbReference type="NCBI Taxonomy" id="1076179"/>
    <lineage>
        <taxon>unclassified sequences</taxon>
        <taxon>metagenomes</taxon>
        <taxon>ecological metagenomes</taxon>
    </lineage>
</organism>
<protein>
    <recommendedName>
        <fullName evidence="2">DUF72 domain-containing protein</fullName>
    </recommendedName>
</protein>
<dbReference type="PANTHER" id="PTHR30348">
    <property type="entry name" value="UNCHARACTERIZED PROTEIN YECE"/>
    <property type="match status" value="1"/>
</dbReference>
<accession>A0A644Y4D1</accession>